<dbReference type="PANTHER" id="PTHR42685:SF22">
    <property type="entry name" value="CONDITIONED MEDIUM FACTOR RECEPTOR 1"/>
    <property type="match status" value="1"/>
</dbReference>
<dbReference type="Pfam" id="PF01494">
    <property type="entry name" value="FAD_binding_3"/>
    <property type="match status" value="1"/>
</dbReference>
<organism evidence="2 3">
    <name type="scientific">Candidatus Gottesmanbacteria bacterium RIFCSPHIGHO2_02_FULL_40_13</name>
    <dbReference type="NCBI Taxonomy" id="1798384"/>
    <lineage>
        <taxon>Bacteria</taxon>
        <taxon>Candidatus Gottesmaniibacteriota</taxon>
    </lineage>
</organism>
<evidence type="ECO:0000313" key="3">
    <source>
        <dbReference type="Proteomes" id="UP000177092"/>
    </source>
</evidence>
<protein>
    <recommendedName>
        <fullName evidence="1">FAD-binding domain-containing protein</fullName>
    </recommendedName>
</protein>
<comment type="caution">
    <text evidence="2">The sequence shown here is derived from an EMBL/GenBank/DDBJ whole genome shotgun (WGS) entry which is preliminary data.</text>
</comment>
<dbReference type="SUPFAM" id="SSF51905">
    <property type="entry name" value="FAD/NAD(P)-binding domain"/>
    <property type="match status" value="1"/>
</dbReference>
<dbReference type="InterPro" id="IPR050407">
    <property type="entry name" value="Geranylgeranyl_reductase"/>
</dbReference>
<dbReference type="GO" id="GO:0071949">
    <property type="term" value="F:FAD binding"/>
    <property type="evidence" value="ECO:0007669"/>
    <property type="project" value="InterPro"/>
</dbReference>
<dbReference type="PANTHER" id="PTHR42685">
    <property type="entry name" value="GERANYLGERANYL DIPHOSPHATE REDUCTASE"/>
    <property type="match status" value="1"/>
</dbReference>
<reference evidence="2 3" key="1">
    <citation type="journal article" date="2016" name="Nat. Commun.">
        <title>Thousands of microbial genomes shed light on interconnected biogeochemical processes in an aquifer system.</title>
        <authorList>
            <person name="Anantharaman K."/>
            <person name="Brown C.T."/>
            <person name="Hug L.A."/>
            <person name="Sharon I."/>
            <person name="Castelle C.J."/>
            <person name="Probst A.J."/>
            <person name="Thomas B.C."/>
            <person name="Singh A."/>
            <person name="Wilkins M.J."/>
            <person name="Karaoz U."/>
            <person name="Brodie E.L."/>
            <person name="Williams K.H."/>
            <person name="Hubbard S.S."/>
            <person name="Banfield J.F."/>
        </authorList>
    </citation>
    <scope>NUCLEOTIDE SEQUENCE [LARGE SCALE GENOMIC DNA]</scope>
</reference>
<sequence length="458" mass="50384">MGLEAQQPTAIIPLTSIASEVPRRPEAREVIQFDGVVVVGARIAGSIAAYNLARHNIPVLCLDSQDVRIETSPSCTGCGGLVQNKTMELLETIGISLESVTRQVMDGYTVHLPHGGILKVSTPGMLALDRGFGPAKGDKRLGLDAFLLQTAIKAGVRFEVDPVEKIDLGQNGRAIVTTKNHIYSANFVMGAFGHSSIQEKISVPEGYKLDSAKTQKSAVYEFAIDPDFYEKNYDSKVRVVVVPMHRKDQNALFVAFVPKGNNRVSMIVLGKKDVTPNDIINLMASKYVTGLLPEDMLGEDQRWKKPVDKGGCNQCACTKNTITTRTPEHFAVLIDGGIVNIGDSAVTRLYKDGIGAAAFNAIRATNAYINKTLPEYVQEAKSLFPPDDHIWARILMELNDLAVRFPWSERRLIYLHNGNTLISPLVREHARKMLIGEDSYQNILSGFVHHALELAFHH</sequence>
<name>A0A1F6AA09_9BACT</name>
<dbReference type="STRING" id="1798384.A3D03_02870"/>
<dbReference type="InterPro" id="IPR036188">
    <property type="entry name" value="FAD/NAD-bd_sf"/>
</dbReference>
<feature type="domain" description="FAD-binding" evidence="1">
    <location>
        <begin position="36"/>
        <end position="102"/>
    </location>
</feature>
<dbReference type="Proteomes" id="UP000177092">
    <property type="component" value="Unassembled WGS sequence"/>
</dbReference>
<dbReference type="AlphaFoldDB" id="A0A1F6AA09"/>
<dbReference type="Gene3D" id="3.50.50.60">
    <property type="entry name" value="FAD/NAD(P)-binding domain"/>
    <property type="match status" value="1"/>
</dbReference>
<evidence type="ECO:0000259" key="1">
    <source>
        <dbReference type="Pfam" id="PF01494"/>
    </source>
</evidence>
<dbReference type="EMBL" id="MFJN01000022">
    <property type="protein sequence ID" value="OGG21426.1"/>
    <property type="molecule type" value="Genomic_DNA"/>
</dbReference>
<evidence type="ECO:0000313" key="2">
    <source>
        <dbReference type="EMBL" id="OGG21426.1"/>
    </source>
</evidence>
<dbReference type="InterPro" id="IPR002938">
    <property type="entry name" value="FAD-bd"/>
</dbReference>
<accession>A0A1F6AA09</accession>
<gene>
    <name evidence="2" type="ORF">A3D03_02870</name>
</gene>
<proteinExistence type="predicted"/>